<dbReference type="EMBL" id="SMSE01000004">
    <property type="protein sequence ID" value="TDG12126.1"/>
    <property type="molecule type" value="Genomic_DNA"/>
</dbReference>
<feature type="DNA-binding region" description="H-T-H motif" evidence="4">
    <location>
        <begin position="33"/>
        <end position="52"/>
    </location>
</feature>
<evidence type="ECO:0000259" key="5">
    <source>
        <dbReference type="PROSITE" id="PS50977"/>
    </source>
</evidence>
<dbReference type="GO" id="GO:0003700">
    <property type="term" value="F:DNA-binding transcription factor activity"/>
    <property type="evidence" value="ECO:0007669"/>
    <property type="project" value="TreeGrafter"/>
</dbReference>
<evidence type="ECO:0000313" key="6">
    <source>
        <dbReference type="EMBL" id="TDG12126.1"/>
    </source>
</evidence>
<protein>
    <submittedName>
        <fullName evidence="6">TetR/AcrR family transcriptional regulator</fullName>
    </submittedName>
</protein>
<name>A0A4R5LP72_9GAMM</name>
<keyword evidence="3" id="KW-0804">Transcription</keyword>
<dbReference type="InterPro" id="IPR025996">
    <property type="entry name" value="MT1864/Rv1816-like_C"/>
</dbReference>
<proteinExistence type="predicted"/>
<dbReference type="Pfam" id="PF13305">
    <property type="entry name" value="TetR_C_33"/>
    <property type="match status" value="1"/>
</dbReference>
<dbReference type="InterPro" id="IPR009057">
    <property type="entry name" value="Homeodomain-like_sf"/>
</dbReference>
<dbReference type="RefSeq" id="WP_133215043.1">
    <property type="nucleotide sequence ID" value="NZ_SMSE01000004.1"/>
</dbReference>
<dbReference type="Proteomes" id="UP000295554">
    <property type="component" value="Unassembled WGS sequence"/>
</dbReference>
<dbReference type="InterPro" id="IPR036271">
    <property type="entry name" value="Tet_transcr_reg_TetR-rel_C_sf"/>
</dbReference>
<accession>A0A4R5LP72</accession>
<reference evidence="6 7" key="1">
    <citation type="submission" date="2019-03" db="EMBL/GenBank/DDBJ databases">
        <title>Seongchinamella monodicae gen. nov., sp. nov., a novel member of the Gammaproteobacteria isolated from a tidal mudflat of beach.</title>
        <authorList>
            <person name="Yang H.G."/>
            <person name="Kang J.W."/>
            <person name="Lee S.D."/>
        </authorList>
    </citation>
    <scope>NUCLEOTIDE SEQUENCE [LARGE SCALE GENOMIC DNA]</scope>
    <source>
        <strain evidence="6 7">GH4-78</strain>
    </source>
</reference>
<dbReference type="Gene3D" id="1.10.357.10">
    <property type="entry name" value="Tetracycline Repressor, domain 2"/>
    <property type="match status" value="1"/>
</dbReference>
<evidence type="ECO:0000256" key="4">
    <source>
        <dbReference type="PROSITE-ProRule" id="PRU00335"/>
    </source>
</evidence>
<dbReference type="AlphaFoldDB" id="A0A4R5LP72"/>
<sequence length="201" mass="23094">MNSRNSYHHGDLRRALLDEAALLLREEGEQGLSMRRLAARAGVSRTAPYHHFKDKQDLLCAIAEEGFRRFVGVLTLDGRELSRDRLARFIRDYLQFAIENTEYYDLMFGSHLWKSSHITGTLQKEAHGAFRFYLDQARGWLGQDFVNPDLDPLRYAQVTWSTLHGLSRLLIDGIYLESGAMDPVCEQAASMFWRELTAQPA</sequence>
<dbReference type="PROSITE" id="PS50977">
    <property type="entry name" value="HTH_TETR_2"/>
    <property type="match status" value="1"/>
</dbReference>
<evidence type="ECO:0000256" key="2">
    <source>
        <dbReference type="ARBA" id="ARBA00023125"/>
    </source>
</evidence>
<dbReference type="InterPro" id="IPR050109">
    <property type="entry name" value="HTH-type_TetR-like_transc_reg"/>
</dbReference>
<keyword evidence="2 4" id="KW-0238">DNA-binding</keyword>
<dbReference type="PANTHER" id="PTHR30055">
    <property type="entry name" value="HTH-TYPE TRANSCRIPTIONAL REGULATOR RUTR"/>
    <property type="match status" value="1"/>
</dbReference>
<dbReference type="InterPro" id="IPR001647">
    <property type="entry name" value="HTH_TetR"/>
</dbReference>
<dbReference type="PANTHER" id="PTHR30055:SF220">
    <property type="entry name" value="TETR-FAMILY REGULATORY PROTEIN"/>
    <property type="match status" value="1"/>
</dbReference>
<dbReference type="PRINTS" id="PR00455">
    <property type="entry name" value="HTHTETR"/>
</dbReference>
<gene>
    <name evidence="6" type="ORF">E2F43_17405</name>
</gene>
<keyword evidence="1" id="KW-0805">Transcription regulation</keyword>
<comment type="caution">
    <text evidence="6">The sequence shown here is derived from an EMBL/GenBank/DDBJ whole genome shotgun (WGS) entry which is preliminary data.</text>
</comment>
<evidence type="ECO:0000313" key="7">
    <source>
        <dbReference type="Proteomes" id="UP000295554"/>
    </source>
</evidence>
<dbReference type="OrthoDB" id="5293556at2"/>
<evidence type="ECO:0000256" key="1">
    <source>
        <dbReference type="ARBA" id="ARBA00023015"/>
    </source>
</evidence>
<dbReference type="SUPFAM" id="SSF48498">
    <property type="entry name" value="Tetracyclin repressor-like, C-terminal domain"/>
    <property type="match status" value="1"/>
</dbReference>
<dbReference type="GO" id="GO:0000976">
    <property type="term" value="F:transcription cis-regulatory region binding"/>
    <property type="evidence" value="ECO:0007669"/>
    <property type="project" value="TreeGrafter"/>
</dbReference>
<organism evidence="6 7">
    <name type="scientific">Seongchinamella unica</name>
    <dbReference type="NCBI Taxonomy" id="2547392"/>
    <lineage>
        <taxon>Bacteria</taxon>
        <taxon>Pseudomonadati</taxon>
        <taxon>Pseudomonadota</taxon>
        <taxon>Gammaproteobacteria</taxon>
        <taxon>Cellvibrionales</taxon>
        <taxon>Halieaceae</taxon>
        <taxon>Seongchinamella</taxon>
    </lineage>
</organism>
<evidence type="ECO:0000256" key="3">
    <source>
        <dbReference type="ARBA" id="ARBA00023163"/>
    </source>
</evidence>
<keyword evidence="7" id="KW-1185">Reference proteome</keyword>
<dbReference type="SUPFAM" id="SSF46689">
    <property type="entry name" value="Homeodomain-like"/>
    <property type="match status" value="1"/>
</dbReference>
<dbReference type="Pfam" id="PF00440">
    <property type="entry name" value="TetR_N"/>
    <property type="match status" value="1"/>
</dbReference>
<feature type="domain" description="HTH tetR-type" evidence="5">
    <location>
        <begin position="10"/>
        <end position="70"/>
    </location>
</feature>